<dbReference type="EMBL" id="MU006799">
    <property type="protein sequence ID" value="KAF2636380.1"/>
    <property type="molecule type" value="Genomic_DNA"/>
</dbReference>
<reference evidence="1" key="1">
    <citation type="journal article" date="2020" name="Stud. Mycol.">
        <title>101 Dothideomycetes genomes: a test case for predicting lifestyles and emergence of pathogens.</title>
        <authorList>
            <person name="Haridas S."/>
            <person name="Albert R."/>
            <person name="Binder M."/>
            <person name="Bloem J."/>
            <person name="Labutti K."/>
            <person name="Salamov A."/>
            <person name="Andreopoulos B."/>
            <person name="Baker S."/>
            <person name="Barry K."/>
            <person name="Bills G."/>
            <person name="Bluhm B."/>
            <person name="Cannon C."/>
            <person name="Castanera R."/>
            <person name="Culley D."/>
            <person name="Daum C."/>
            <person name="Ezra D."/>
            <person name="Gonzalez J."/>
            <person name="Henrissat B."/>
            <person name="Kuo A."/>
            <person name="Liang C."/>
            <person name="Lipzen A."/>
            <person name="Lutzoni F."/>
            <person name="Magnuson J."/>
            <person name="Mondo S."/>
            <person name="Nolan M."/>
            <person name="Ohm R."/>
            <person name="Pangilinan J."/>
            <person name="Park H.-J."/>
            <person name="Ramirez L."/>
            <person name="Alfaro M."/>
            <person name="Sun H."/>
            <person name="Tritt A."/>
            <person name="Yoshinaga Y."/>
            <person name="Zwiers L.-H."/>
            <person name="Turgeon B."/>
            <person name="Goodwin S."/>
            <person name="Spatafora J."/>
            <person name="Crous P."/>
            <person name="Grigoriev I."/>
        </authorList>
    </citation>
    <scope>NUCLEOTIDE SEQUENCE</scope>
    <source>
        <strain evidence="1">CBS 473.64</strain>
    </source>
</reference>
<dbReference type="Proteomes" id="UP000799753">
    <property type="component" value="Unassembled WGS sequence"/>
</dbReference>
<organism evidence="1 2">
    <name type="scientific">Massarina eburnea CBS 473.64</name>
    <dbReference type="NCBI Taxonomy" id="1395130"/>
    <lineage>
        <taxon>Eukaryota</taxon>
        <taxon>Fungi</taxon>
        <taxon>Dikarya</taxon>
        <taxon>Ascomycota</taxon>
        <taxon>Pezizomycotina</taxon>
        <taxon>Dothideomycetes</taxon>
        <taxon>Pleosporomycetidae</taxon>
        <taxon>Pleosporales</taxon>
        <taxon>Massarineae</taxon>
        <taxon>Massarinaceae</taxon>
        <taxon>Massarina</taxon>
    </lineage>
</organism>
<keyword evidence="2" id="KW-1185">Reference proteome</keyword>
<evidence type="ECO:0000313" key="1">
    <source>
        <dbReference type="EMBL" id="KAF2636380.1"/>
    </source>
</evidence>
<evidence type="ECO:0000313" key="2">
    <source>
        <dbReference type="Proteomes" id="UP000799753"/>
    </source>
</evidence>
<proteinExistence type="predicted"/>
<dbReference type="AlphaFoldDB" id="A0A6A6RLY7"/>
<gene>
    <name evidence="1" type="ORF">P280DRAFT_473218</name>
</gene>
<sequence>MHNVAAHCDIFLPLTWGSAISNTNSQIATKKQIMTNGTFQPFPCAVGQLAVLDMGRTMC</sequence>
<protein>
    <submittedName>
        <fullName evidence="1">Uncharacterized protein</fullName>
    </submittedName>
</protein>
<name>A0A6A6RLY7_9PLEO</name>
<accession>A0A6A6RLY7</accession>